<dbReference type="SMART" id="SM00418">
    <property type="entry name" value="HTH_ARSR"/>
    <property type="match status" value="1"/>
</dbReference>
<protein>
    <submittedName>
        <fullName evidence="5">Metalloregulator ArsR/SmtB family transcription factor</fullName>
    </submittedName>
</protein>
<dbReference type="NCBIfam" id="NF033788">
    <property type="entry name" value="HTH_metalloreg"/>
    <property type="match status" value="1"/>
</dbReference>
<dbReference type="InterPro" id="IPR011991">
    <property type="entry name" value="ArsR-like_HTH"/>
</dbReference>
<evidence type="ECO:0000313" key="5">
    <source>
        <dbReference type="EMBL" id="WTU77563.1"/>
    </source>
</evidence>
<reference evidence="5" key="1">
    <citation type="submission" date="2022-10" db="EMBL/GenBank/DDBJ databases">
        <title>The complete genomes of actinobacterial strains from the NBC collection.</title>
        <authorList>
            <person name="Joergensen T.S."/>
            <person name="Alvarez Arevalo M."/>
            <person name="Sterndorff E.B."/>
            <person name="Faurdal D."/>
            <person name="Vuksanovic O."/>
            <person name="Mourched A.-S."/>
            <person name="Charusanti P."/>
            <person name="Shaw S."/>
            <person name="Blin K."/>
            <person name="Weber T."/>
        </authorList>
    </citation>
    <scope>NUCLEOTIDE SEQUENCE</scope>
    <source>
        <strain evidence="5">NBC_00049</strain>
    </source>
</reference>
<dbReference type="InterPro" id="IPR036388">
    <property type="entry name" value="WH-like_DNA-bd_sf"/>
</dbReference>
<dbReference type="Pfam" id="PF01022">
    <property type="entry name" value="HTH_5"/>
    <property type="match status" value="1"/>
</dbReference>
<sequence>MPGRASKANDDETPEVSTPLYQLKAEFFKTLGHPVRIRVLELLSQREHAVSELLTEVGVESASLSQQLAVLRRANLVHTRREGVSVHYRLASDEVTELLRVARSILTGVLQGQASLLADLTAHPHR</sequence>
<dbReference type="EMBL" id="CP108264">
    <property type="protein sequence ID" value="WTU77563.1"/>
    <property type="molecule type" value="Genomic_DNA"/>
</dbReference>
<proteinExistence type="predicted"/>
<accession>A0AAU2JXP4</accession>
<dbReference type="PANTHER" id="PTHR43132:SF2">
    <property type="entry name" value="ARSENICAL RESISTANCE OPERON REPRESSOR ARSR-RELATED"/>
    <property type="match status" value="1"/>
</dbReference>
<keyword evidence="1" id="KW-0805">Transcription regulation</keyword>
<name>A0AAU2JXP4_9ACTN</name>
<evidence type="ECO:0000256" key="2">
    <source>
        <dbReference type="ARBA" id="ARBA00023125"/>
    </source>
</evidence>
<gene>
    <name evidence="5" type="ORF">OG327_31895</name>
</gene>
<evidence type="ECO:0000256" key="3">
    <source>
        <dbReference type="ARBA" id="ARBA00023163"/>
    </source>
</evidence>
<dbReference type="PANTHER" id="PTHR43132">
    <property type="entry name" value="ARSENICAL RESISTANCE OPERON REPRESSOR ARSR-RELATED"/>
    <property type="match status" value="1"/>
</dbReference>
<dbReference type="InterPro" id="IPR001845">
    <property type="entry name" value="HTH_ArsR_DNA-bd_dom"/>
</dbReference>
<dbReference type="PROSITE" id="PS50987">
    <property type="entry name" value="HTH_ARSR_2"/>
    <property type="match status" value="1"/>
</dbReference>
<dbReference type="InterPro" id="IPR036390">
    <property type="entry name" value="WH_DNA-bd_sf"/>
</dbReference>
<dbReference type="InterPro" id="IPR051011">
    <property type="entry name" value="Metal_resp_trans_reg"/>
</dbReference>
<evidence type="ECO:0000259" key="4">
    <source>
        <dbReference type="PROSITE" id="PS50987"/>
    </source>
</evidence>
<dbReference type="Gene3D" id="1.10.10.10">
    <property type="entry name" value="Winged helix-like DNA-binding domain superfamily/Winged helix DNA-binding domain"/>
    <property type="match status" value="1"/>
</dbReference>
<evidence type="ECO:0000256" key="1">
    <source>
        <dbReference type="ARBA" id="ARBA00023015"/>
    </source>
</evidence>
<dbReference type="PRINTS" id="PR00778">
    <property type="entry name" value="HTHARSR"/>
</dbReference>
<feature type="domain" description="HTH arsR-type" evidence="4">
    <location>
        <begin position="16"/>
        <end position="110"/>
    </location>
</feature>
<dbReference type="CDD" id="cd00090">
    <property type="entry name" value="HTH_ARSR"/>
    <property type="match status" value="1"/>
</dbReference>
<keyword evidence="3" id="KW-0804">Transcription</keyword>
<dbReference type="GO" id="GO:0003700">
    <property type="term" value="F:DNA-binding transcription factor activity"/>
    <property type="evidence" value="ECO:0007669"/>
    <property type="project" value="InterPro"/>
</dbReference>
<dbReference type="AlphaFoldDB" id="A0AAU2JXP4"/>
<keyword evidence="2" id="KW-0238">DNA-binding</keyword>
<dbReference type="SUPFAM" id="SSF46785">
    <property type="entry name" value="Winged helix' DNA-binding domain"/>
    <property type="match status" value="1"/>
</dbReference>
<organism evidence="5">
    <name type="scientific">Streptomyces sp. NBC_00049</name>
    <dbReference type="NCBI Taxonomy" id="2903617"/>
    <lineage>
        <taxon>Bacteria</taxon>
        <taxon>Bacillati</taxon>
        <taxon>Actinomycetota</taxon>
        <taxon>Actinomycetes</taxon>
        <taxon>Kitasatosporales</taxon>
        <taxon>Streptomycetaceae</taxon>
        <taxon>Streptomyces</taxon>
    </lineage>
</organism>
<dbReference type="GO" id="GO:0003677">
    <property type="term" value="F:DNA binding"/>
    <property type="evidence" value="ECO:0007669"/>
    <property type="project" value="UniProtKB-KW"/>
</dbReference>